<keyword evidence="2" id="KW-1185">Reference proteome</keyword>
<accession>A0A9K3PQL1</accession>
<evidence type="ECO:0000313" key="2">
    <source>
        <dbReference type="Proteomes" id="UP000693970"/>
    </source>
</evidence>
<sequence length="112" mass="13350">MVSSTTTPTTKDQRSVSFKTKVLVRRIMHLSDYTKQEVGACWYDRADMERIKKHAKYTLKQFRLQKVGVERSEFEDDKLCLRGLEGYMEREMIRKLRRRYESIGIVLAIQNQ</sequence>
<evidence type="ECO:0000313" key="1">
    <source>
        <dbReference type="EMBL" id="KAG7353609.1"/>
    </source>
</evidence>
<name>A0A9K3PQL1_9STRA</name>
<reference evidence="1" key="2">
    <citation type="submission" date="2021-04" db="EMBL/GenBank/DDBJ databases">
        <authorList>
            <person name="Podell S."/>
        </authorList>
    </citation>
    <scope>NUCLEOTIDE SEQUENCE</scope>
    <source>
        <strain evidence="1">Hildebrandi</strain>
    </source>
</reference>
<proteinExistence type="predicted"/>
<organism evidence="1 2">
    <name type="scientific">Nitzschia inconspicua</name>
    <dbReference type="NCBI Taxonomy" id="303405"/>
    <lineage>
        <taxon>Eukaryota</taxon>
        <taxon>Sar</taxon>
        <taxon>Stramenopiles</taxon>
        <taxon>Ochrophyta</taxon>
        <taxon>Bacillariophyta</taxon>
        <taxon>Bacillariophyceae</taxon>
        <taxon>Bacillariophycidae</taxon>
        <taxon>Bacillariales</taxon>
        <taxon>Bacillariaceae</taxon>
        <taxon>Nitzschia</taxon>
    </lineage>
</organism>
<gene>
    <name evidence="1" type="ORF">IV203_002964</name>
</gene>
<dbReference type="EMBL" id="JAGRRH010000016">
    <property type="protein sequence ID" value="KAG7353609.1"/>
    <property type="molecule type" value="Genomic_DNA"/>
</dbReference>
<dbReference type="AlphaFoldDB" id="A0A9K3PQL1"/>
<dbReference type="Proteomes" id="UP000693970">
    <property type="component" value="Unassembled WGS sequence"/>
</dbReference>
<protein>
    <submittedName>
        <fullName evidence="1">Uncharacterized protein</fullName>
    </submittedName>
</protein>
<comment type="caution">
    <text evidence="1">The sequence shown here is derived from an EMBL/GenBank/DDBJ whole genome shotgun (WGS) entry which is preliminary data.</text>
</comment>
<reference evidence="1" key="1">
    <citation type="journal article" date="2021" name="Sci. Rep.">
        <title>Diploid genomic architecture of Nitzschia inconspicua, an elite biomass production diatom.</title>
        <authorList>
            <person name="Oliver A."/>
            <person name="Podell S."/>
            <person name="Pinowska A."/>
            <person name="Traller J.C."/>
            <person name="Smith S.R."/>
            <person name="McClure R."/>
            <person name="Beliaev A."/>
            <person name="Bohutskyi P."/>
            <person name="Hill E.A."/>
            <person name="Rabines A."/>
            <person name="Zheng H."/>
            <person name="Allen L.Z."/>
            <person name="Kuo A."/>
            <person name="Grigoriev I.V."/>
            <person name="Allen A.E."/>
            <person name="Hazlebeck D."/>
            <person name="Allen E.E."/>
        </authorList>
    </citation>
    <scope>NUCLEOTIDE SEQUENCE</scope>
    <source>
        <strain evidence="1">Hildebrandi</strain>
    </source>
</reference>